<dbReference type="SMART" id="SM00225">
    <property type="entry name" value="BTB"/>
    <property type="match status" value="1"/>
</dbReference>
<dbReference type="Pfam" id="PF02214">
    <property type="entry name" value="BTB_2"/>
    <property type="match status" value="1"/>
</dbReference>
<comment type="caution">
    <text evidence="2">The sequence shown here is derived from an EMBL/GenBank/DDBJ whole genome shotgun (WGS) entry which is preliminary data.</text>
</comment>
<evidence type="ECO:0000313" key="2">
    <source>
        <dbReference type="EMBL" id="KAF1797787.1"/>
    </source>
</evidence>
<feature type="domain" description="BTB" evidence="1">
    <location>
        <begin position="15"/>
        <end position="85"/>
    </location>
</feature>
<name>A0A8H4B8Q8_MUCCL</name>
<evidence type="ECO:0000313" key="3">
    <source>
        <dbReference type="Proteomes" id="UP000469890"/>
    </source>
</evidence>
<dbReference type="Proteomes" id="UP000469890">
    <property type="component" value="Unassembled WGS sequence"/>
</dbReference>
<dbReference type="InterPro" id="IPR045068">
    <property type="entry name" value="BACURD1-3"/>
</dbReference>
<dbReference type="InterPro" id="IPR000210">
    <property type="entry name" value="BTB/POZ_dom"/>
</dbReference>
<dbReference type="GO" id="GO:0051260">
    <property type="term" value="P:protein homooligomerization"/>
    <property type="evidence" value="ECO:0007669"/>
    <property type="project" value="InterPro"/>
</dbReference>
<proteinExistence type="predicted"/>
<accession>A0A8H4B8Q8</accession>
<gene>
    <name evidence="2" type="ORF">FB192DRAFT_1396094</name>
</gene>
<dbReference type="Gene3D" id="3.30.710.10">
    <property type="entry name" value="Potassium Channel Kv1.1, Chain A"/>
    <property type="match status" value="1"/>
</dbReference>
<dbReference type="InterPro" id="IPR003131">
    <property type="entry name" value="T1-type_BTB"/>
</dbReference>
<dbReference type="EMBL" id="JAAECE010000008">
    <property type="protein sequence ID" value="KAF1797787.1"/>
    <property type="molecule type" value="Genomic_DNA"/>
</dbReference>
<dbReference type="SUPFAM" id="SSF54695">
    <property type="entry name" value="POZ domain"/>
    <property type="match status" value="1"/>
</dbReference>
<dbReference type="PROSITE" id="PS50097">
    <property type="entry name" value="BTB"/>
    <property type="match status" value="1"/>
</dbReference>
<evidence type="ECO:0000259" key="1">
    <source>
        <dbReference type="PROSITE" id="PS50097"/>
    </source>
</evidence>
<protein>
    <submittedName>
        <fullName evidence="2">BTB/POZ protein</fullName>
    </submittedName>
</protein>
<dbReference type="PANTHER" id="PTHR11145:SF19">
    <property type="entry name" value="BTB DOMAIN-CONTAINING PROTEIN-RELATED"/>
    <property type="match status" value="1"/>
</dbReference>
<reference evidence="2 3" key="1">
    <citation type="submission" date="2019-09" db="EMBL/GenBank/DDBJ databases">
        <authorList>
            <consortium name="DOE Joint Genome Institute"/>
            <person name="Mondo S.J."/>
            <person name="Navarro-Mendoza M.I."/>
            <person name="Perez-Arques C."/>
            <person name="Panchal S."/>
            <person name="Nicolas F.E."/>
            <person name="Ganguly P."/>
            <person name="Pangilinan J."/>
            <person name="Grigoriev I."/>
            <person name="Heitman J."/>
            <person name="Sanya K."/>
            <person name="Garre V."/>
        </authorList>
    </citation>
    <scope>NUCLEOTIDE SEQUENCE [LARGE SCALE GENOMIC DNA]</scope>
    <source>
        <strain evidence="2 3">MU402</strain>
    </source>
</reference>
<dbReference type="InterPro" id="IPR011333">
    <property type="entry name" value="SKP1/BTB/POZ_sf"/>
</dbReference>
<sequence length="198" mass="22615">MNMNTSDQLKYKDNDVVSLNVGGESFKSFYGTLAKSNYFKVLLNDDSMPCKTIVNDKKEIFVDRSDDLFQGILYFLRTGLILCERQERLQALQNEATFYQLDEMVQVIDSILKRQKSRASQVEILVKDTEFLNAASASRLNYLVQEVEDNVFKVYQIVGVINVYYSVGSNRAGNLLYASAPKILLHSTKKKAYQFTQA</sequence>
<organism evidence="2 3">
    <name type="scientific">Mucor circinelloides f. lusitanicus</name>
    <name type="common">Mucor racemosus var. lusitanicus</name>
    <dbReference type="NCBI Taxonomy" id="29924"/>
    <lineage>
        <taxon>Eukaryota</taxon>
        <taxon>Fungi</taxon>
        <taxon>Fungi incertae sedis</taxon>
        <taxon>Mucoromycota</taxon>
        <taxon>Mucoromycotina</taxon>
        <taxon>Mucoromycetes</taxon>
        <taxon>Mucorales</taxon>
        <taxon>Mucorineae</taxon>
        <taxon>Mucoraceae</taxon>
        <taxon>Mucor</taxon>
    </lineage>
</organism>
<dbReference type="PANTHER" id="PTHR11145">
    <property type="entry name" value="BTB/POZ DOMAIN-CONTAINING ADAPTER FOR CUL3-MEDIATED RHOA DEGRADATION PROTEIN FAMILY MEMBER"/>
    <property type="match status" value="1"/>
</dbReference>
<dbReference type="AlphaFoldDB" id="A0A8H4B8Q8"/>